<dbReference type="InterPro" id="IPR018108">
    <property type="entry name" value="MCP_transmembrane"/>
</dbReference>
<feature type="repeat" description="Solcar" evidence="10">
    <location>
        <begin position="238"/>
        <end position="329"/>
    </location>
</feature>
<keyword evidence="8" id="KW-0496">Mitochondrion</keyword>
<dbReference type="GO" id="GO:0055085">
    <property type="term" value="P:transmembrane transport"/>
    <property type="evidence" value="ECO:0007669"/>
    <property type="project" value="InterPro"/>
</dbReference>
<dbReference type="Pfam" id="PF00153">
    <property type="entry name" value="Mito_carr"/>
    <property type="match status" value="3"/>
</dbReference>
<evidence type="ECO:0000256" key="5">
    <source>
        <dbReference type="ARBA" id="ARBA00022737"/>
    </source>
</evidence>
<dbReference type="PRINTS" id="PR00926">
    <property type="entry name" value="MITOCARRIER"/>
</dbReference>
<proteinExistence type="inferred from homology"/>
<keyword evidence="3 11" id="KW-0813">Transport</keyword>
<evidence type="ECO:0000256" key="3">
    <source>
        <dbReference type="ARBA" id="ARBA00022448"/>
    </source>
</evidence>
<accession>A0A3B0KQC9</accession>
<feature type="repeat" description="Solcar" evidence="10">
    <location>
        <begin position="34"/>
        <end position="125"/>
    </location>
</feature>
<evidence type="ECO:0000256" key="8">
    <source>
        <dbReference type="ARBA" id="ARBA00023128"/>
    </source>
</evidence>
<sequence>MDKDPLKHWILKSNRMDRRPPLPPVSTTEPLTVRTVLQLYFNTFLGANFAESWVYPLDVAKTRMQVEGEEAKKTGAKVPNALATLKSIVKNEGPQTLYAGFSAMVARNLIFNSMRVVLYDVFRRKFIKVDENNKETLSVSSALSCGFVAGCIAQAMANPFDIVKVRMQTEGRRRLMGKEPRVTNLFDGFTSIYREGGLIRMWKGVTPSCLRACLMTAGDVGSYDLSKRFFKNLLDLDDGLRLRFLSSMCAGLTASVLSNPADVIKSRVMNQQTDASGKNLTYRNSMHCLVKTVSEEGPLALYKGLLPCWFRLGPFSVLFWLSVEFLRDLEGQAGF</sequence>
<dbReference type="GO" id="GO:0005743">
    <property type="term" value="C:mitochondrial inner membrane"/>
    <property type="evidence" value="ECO:0007669"/>
    <property type="project" value="UniProtKB-SubCell"/>
</dbReference>
<dbReference type="OrthoDB" id="756301at2759"/>
<dbReference type="SUPFAM" id="SSF103506">
    <property type="entry name" value="Mitochondrial carrier"/>
    <property type="match status" value="1"/>
</dbReference>
<evidence type="ECO:0000256" key="1">
    <source>
        <dbReference type="ARBA" id="ARBA00004448"/>
    </source>
</evidence>
<keyword evidence="13" id="KW-1185">Reference proteome</keyword>
<comment type="subcellular location">
    <subcellularLocation>
        <location evidence="1">Mitochondrion inner membrane</location>
        <topology evidence="1">Multi-pass membrane protein</topology>
    </subcellularLocation>
</comment>
<dbReference type="InterPro" id="IPR023395">
    <property type="entry name" value="MCP_dom_sf"/>
</dbReference>
<evidence type="ECO:0000256" key="9">
    <source>
        <dbReference type="ARBA" id="ARBA00023136"/>
    </source>
</evidence>
<evidence type="ECO:0000256" key="6">
    <source>
        <dbReference type="ARBA" id="ARBA00022792"/>
    </source>
</evidence>
<dbReference type="PANTHER" id="PTHR45618">
    <property type="entry name" value="MITOCHONDRIAL DICARBOXYLATE CARRIER-RELATED"/>
    <property type="match status" value="1"/>
</dbReference>
<dbReference type="InterPro" id="IPR050391">
    <property type="entry name" value="Mito_Metabolite_Transporter"/>
</dbReference>
<keyword evidence="9 10" id="KW-0472">Membrane</keyword>
<evidence type="ECO:0000313" key="13">
    <source>
        <dbReference type="Proteomes" id="UP000268350"/>
    </source>
</evidence>
<evidence type="ECO:0000313" key="12">
    <source>
        <dbReference type="EMBL" id="SPP86078.1"/>
    </source>
</evidence>
<gene>
    <name evidence="12" type="ORF">DGUA_6G004694</name>
</gene>
<reference evidence="13" key="1">
    <citation type="submission" date="2018-01" db="EMBL/GenBank/DDBJ databases">
        <authorList>
            <person name="Alioto T."/>
            <person name="Alioto T."/>
        </authorList>
    </citation>
    <scope>NUCLEOTIDE SEQUENCE [LARGE SCALE GENOMIC DNA]</scope>
</reference>
<protein>
    <submittedName>
        <fullName evidence="12">Blast:Mitochondrial uncoupling protein 3</fullName>
    </submittedName>
</protein>
<evidence type="ECO:0000256" key="2">
    <source>
        <dbReference type="ARBA" id="ARBA00006375"/>
    </source>
</evidence>
<dbReference type="EMBL" id="OUUW01000010">
    <property type="protein sequence ID" value="SPP86078.1"/>
    <property type="molecule type" value="Genomic_DNA"/>
</dbReference>
<dbReference type="AlphaFoldDB" id="A0A3B0KQC9"/>
<keyword evidence="4 10" id="KW-0812">Transmembrane</keyword>
<feature type="repeat" description="Solcar" evidence="10">
    <location>
        <begin position="137"/>
        <end position="229"/>
    </location>
</feature>
<keyword evidence="6" id="KW-0999">Mitochondrion inner membrane</keyword>
<dbReference type="OMA" id="LIPCWLR"/>
<evidence type="ECO:0000256" key="11">
    <source>
        <dbReference type="RuleBase" id="RU000488"/>
    </source>
</evidence>
<dbReference type="Gene3D" id="1.50.40.10">
    <property type="entry name" value="Mitochondrial carrier domain"/>
    <property type="match status" value="1"/>
</dbReference>
<dbReference type="FunFam" id="1.50.40.10:FF:000062">
    <property type="entry name" value="mitochondrial uncoupling protein 3"/>
    <property type="match status" value="1"/>
</dbReference>
<name>A0A3B0KQC9_DROGU</name>
<dbReference type="STRING" id="7266.A0A3B0KQC9"/>
<keyword evidence="5" id="KW-0677">Repeat</keyword>
<dbReference type="PROSITE" id="PS50920">
    <property type="entry name" value="SOLCAR"/>
    <property type="match status" value="3"/>
</dbReference>
<organism evidence="12 13">
    <name type="scientific">Drosophila guanche</name>
    <name type="common">Fruit fly</name>
    <dbReference type="NCBI Taxonomy" id="7266"/>
    <lineage>
        <taxon>Eukaryota</taxon>
        <taxon>Metazoa</taxon>
        <taxon>Ecdysozoa</taxon>
        <taxon>Arthropoda</taxon>
        <taxon>Hexapoda</taxon>
        <taxon>Insecta</taxon>
        <taxon>Pterygota</taxon>
        <taxon>Neoptera</taxon>
        <taxon>Endopterygota</taxon>
        <taxon>Diptera</taxon>
        <taxon>Brachycera</taxon>
        <taxon>Muscomorpha</taxon>
        <taxon>Ephydroidea</taxon>
        <taxon>Drosophilidae</taxon>
        <taxon>Drosophila</taxon>
        <taxon>Sophophora</taxon>
    </lineage>
</organism>
<dbReference type="Proteomes" id="UP000268350">
    <property type="component" value="Unassembled WGS sequence"/>
</dbReference>
<evidence type="ECO:0000256" key="4">
    <source>
        <dbReference type="ARBA" id="ARBA00022692"/>
    </source>
</evidence>
<dbReference type="InterPro" id="IPR002067">
    <property type="entry name" value="MCP"/>
</dbReference>
<evidence type="ECO:0000256" key="10">
    <source>
        <dbReference type="PROSITE-ProRule" id="PRU00282"/>
    </source>
</evidence>
<comment type="similarity">
    <text evidence="2 11">Belongs to the mitochondrial carrier (TC 2.A.29) family.</text>
</comment>
<evidence type="ECO:0000256" key="7">
    <source>
        <dbReference type="ARBA" id="ARBA00022989"/>
    </source>
</evidence>
<keyword evidence="7" id="KW-1133">Transmembrane helix</keyword>